<dbReference type="EMBL" id="CP001720">
    <property type="protein sequence ID" value="ACV63878.1"/>
    <property type="molecule type" value="Genomic_DNA"/>
</dbReference>
<dbReference type="SUPFAM" id="SSF48452">
    <property type="entry name" value="TPR-like"/>
    <property type="match status" value="1"/>
</dbReference>
<dbReference type="InterPro" id="IPR001173">
    <property type="entry name" value="Glyco_trans_2-like"/>
</dbReference>
<protein>
    <submittedName>
        <fullName evidence="2">Glycosyl transferase family 2</fullName>
    </submittedName>
</protein>
<feature type="domain" description="Glycosyltransferase 2-like" evidence="1">
    <location>
        <begin position="8"/>
        <end position="105"/>
    </location>
</feature>
<dbReference type="InterPro" id="IPR011990">
    <property type="entry name" value="TPR-like_helical_dom_sf"/>
</dbReference>
<dbReference type="GO" id="GO:0016740">
    <property type="term" value="F:transferase activity"/>
    <property type="evidence" value="ECO:0007669"/>
    <property type="project" value="UniProtKB-KW"/>
</dbReference>
<dbReference type="eggNOG" id="COG0463">
    <property type="taxonomic scope" value="Bacteria"/>
</dbReference>
<sequence length="365" mass="42868">MNKLKVCVYAICKNEEKFVDRWVDSMCEADIIIVTDTGSTDNTVEKLRQRGVTVYINVIKPWRFDKARNSCLEQIPGDVDICVSTDLDEVFEAGWRENLEKSWIEGATRANYYYAWSFCPDGTPGVTFHYDRIHSRQGYKWVNPVHECLSFIGDGVEKFVWCPYVRLLHYPDSSKDRSSYLTLLELAVAERPEDPRNYHYLGREYMFAGMWNECIENLKKHLSLPNSCWKEERSASMRFIARAFKAQVNYIEAKSWLYKAIAETPYLREPYVEMAKLMYEDKDWAGIYHMVMEALKIKERSTYINDAWCWDYTIYDLGALACYYLGLTGASLEYAQIALEMSPNDERLKSNYEIIKNLKNQKKRE</sequence>
<dbReference type="PANTHER" id="PTHR43630:SF2">
    <property type="entry name" value="GLYCOSYLTRANSFERASE"/>
    <property type="match status" value="1"/>
</dbReference>
<dbReference type="PANTHER" id="PTHR43630">
    <property type="entry name" value="POLY-BETA-1,6-N-ACETYL-D-GLUCOSAMINE SYNTHASE"/>
    <property type="match status" value="1"/>
</dbReference>
<proteinExistence type="predicted"/>
<evidence type="ECO:0000313" key="3">
    <source>
        <dbReference type="Proteomes" id="UP000002217"/>
    </source>
</evidence>
<organism evidence="2 3">
    <name type="scientific">Desulfofarcimen acetoxidans (strain ATCC 49208 / DSM 771 / KCTC 5769 / VKM B-1644 / 5575)</name>
    <name type="common">Desulfotomaculum acetoxidans</name>
    <dbReference type="NCBI Taxonomy" id="485916"/>
    <lineage>
        <taxon>Bacteria</taxon>
        <taxon>Bacillati</taxon>
        <taxon>Bacillota</taxon>
        <taxon>Clostridia</taxon>
        <taxon>Eubacteriales</taxon>
        <taxon>Peptococcaceae</taxon>
        <taxon>Desulfofarcimen</taxon>
    </lineage>
</organism>
<dbReference type="Proteomes" id="UP000002217">
    <property type="component" value="Chromosome"/>
</dbReference>
<dbReference type="HOGENOM" id="CLU_773592_0_0_9"/>
<dbReference type="Gene3D" id="1.25.40.10">
    <property type="entry name" value="Tetratricopeptide repeat domain"/>
    <property type="match status" value="2"/>
</dbReference>
<evidence type="ECO:0000259" key="1">
    <source>
        <dbReference type="Pfam" id="PF00535"/>
    </source>
</evidence>
<dbReference type="RefSeq" id="WP_015758570.1">
    <property type="nucleotide sequence ID" value="NC_013216.1"/>
</dbReference>
<dbReference type="AlphaFoldDB" id="C8W4J2"/>
<gene>
    <name evidence="2" type="ordered locus">Dtox_3127</name>
</gene>
<reference evidence="2 3" key="1">
    <citation type="journal article" date="2009" name="Stand. Genomic Sci.">
        <title>Complete genome sequence of Desulfotomaculum acetoxidans type strain (5575).</title>
        <authorList>
            <person name="Spring S."/>
            <person name="Lapidus A."/>
            <person name="Schroder M."/>
            <person name="Gleim D."/>
            <person name="Sims D."/>
            <person name="Meincke L."/>
            <person name="Glavina Del Rio T."/>
            <person name="Tice H."/>
            <person name="Copeland A."/>
            <person name="Cheng J.F."/>
            <person name="Lucas S."/>
            <person name="Chen F."/>
            <person name="Nolan M."/>
            <person name="Bruce D."/>
            <person name="Goodwin L."/>
            <person name="Pitluck S."/>
            <person name="Ivanova N."/>
            <person name="Mavromatis K."/>
            <person name="Mikhailova N."/>
            <person name="Pati A."/>
            <person name="Chen A."/>
            <person name="Palaniappan K."/>
            <person name="Land M."/>
            <person name="Hauser L."/>
            <person name="Chang Y.J."/>
            <person name="Jeffries C.D."/>
            <person name="Chain P."/>
            <person name="Saunders E."/>
            <person name="Brettin T."/>
            <person name="Detter J.C."/>
            <person name="Goker M."/>
            <person name="Bristow J."/>
            <person name="Eisen J.A."/>
            <person name="Markowitz V."/>
            <person name="Hugenholtz P."/>
            <person name="Kyrpides N.C."/>
            <person name="Klenk H.P."/>
            <person name="Han C."/>
        </authorList>
    </citation>
    <scope>NUCLEOTIDE SEQUENCE [LARGE SCALE GENOMIC DNA]</scope>
    <source>
        <strain evidence="3">ATCC 49208 / DSM 771 / VKM B-1644</strain>
    </source>
</reference>
<evidence type="ECO:0000313" key="2">
    <source>
        <dbReference type="EMBL" id="ACV63878.1"/>
    </source>
</evidence>
<dbReference type="STRING" id="485916.Dtox_3127"/>
<keyword evidence="2" id="KW-0808">Transferase</keyword>
<name>C8W4J2_DESAS</name>
<dbReference type="Pfam" id="PF00535">
    <property type="entry name" value="Glycos_transf_2"/>
    <property type="match status" value="1"/>
</dbReference>
<dbReference type="KEGG" id="dae:Dtox_3127"/>
<dbReference type="InterPro" id="IPR029044">
    <property type="entry name" value="Nucleotide-diphossugar_trans"/>
</dbReference>
<dbReference type="OrthoDB" id="9815923at2"/>
<dbReference type="CAZy" id="GT2">
    <property type="family name" value="Glycosyltransferase Family 2"/>
</dbReference>
<keyword evidence="3" id="KW-1185">Reference proteome</keyword>
<dbReference type="SUPFAM" id="SSF53448">
    <property type="entry name" value="Nucleotide-diphospho-sugar transferases"/>
    <property type="match status" value="1"/>
</dbReference>
<accession>C8W4J2</accession>
<dbReference type="Gene3D" id="3.90.550.10">
    <property type="entry name" value="Spore Coat Polysaccharide Biosynthesis Protein SpsA, Chain A"/>
    <property type="match status" value="1"/>
</dbReference>